<sequence>MLKNAPFAGARHVFNMQIMAADDNGKELTTVESINSEYLPLPKVY</sequence>
<dbReference type="AlphaFoldDB" id="A0A0P9KA60"/>
<protein>
    <submittedName>
        <fullName evidence="1">Uncharacterized protein</fullName>
    </submittedName>
</protein>
<evidence type="ECO:0000313" key="2">
    <source>
        <dbReference type="Proteomes" id="UP000050425"/>
    </source>
</evidence>
<comment type="caution">
    <text evidence="1">The sequence shown here is derived from an EMBL/GenBank/DDBJ whole genome shotgun (WGS) entry which is preliminary data.</text>
</comment>
<name>A0A0P9KA60_9PSED</name>
<dbReference type="EMBL" id="LJPT01000009">
    <property type="protein sequence ID" value="KPW52689.1"/>
    <property type="molecule type" value="Genomic_DNA"/>
</dbReference>
<proteinExistence type="predicted"/>
<reference evidence="1 2" key="1">
    <citation type="submission" date="2015-09" db="EMBL/GenBank/DDBJ databases">
        <title>Genome announcement of multiple Pseudomonas syringae strains.</title>
        <authorList>
            <person name="Thakur S."/>
            <person name="Wang P.W."/>
            <person name="Gong Y."/>
            <person name="Weir B.S."/>
            <person name="Guttman D.S."/>
        </authorList>
    </citation>
    <scope>NUCLEOTIDE SEQUENCE [LARGE SCALE GENOMIC DNA]</scope>
    <source>
        <strain evidence="1 2">ICMP4303</strain>
    </source>
</reference>
<evidence type="ECO:0000313" key="1">
    <source>
        <dbReference type="EMBL" id="KPW52689.1"/>
    </source>
</evidence>
<dbReference type="PATRIC" id="fig|251702.3.peg.6"/>
<dbReference type="Proteomes" id="UP000050425">
    <property type="component" value="Unassembled WGS sequence"/>
</dbReference>
<accession>A0A0P9KA60</accession>
<organism evidence="1 2">
    <name type="scientific">Pseudomonas syringae pv. antirrhini</name>
    <dbReference type="NCBI Taxonomy" id="251702"/>
    <lineage>
        <taxon>Bacteria</taxon>
        <taxon>Pseudomonadati</taxon>
        <taxon>Pseudomonadota</taxon>
        <taxon>Gammaproteobacteria</taxon>
        <taxon>Pseudomonadales</taxon>
        <taxon>Pseudomonadaceae</taxon>
        <taxon>Pseudomonas</taxon>
    </lineage>
</organism>
<gene>
    <name evidence="1" type="ORF">ALO88_00003</name>
</gene>